<feature type="non-terminal residue" evidence="1">
    <location>
        <position position="1"/>
    </location>
</feature>
<comment type="caution">
    <text evidence="1">The sequence shown here is derived from an EMBL/GenBank/DDBJ whole genome shotgun (WGS) entry which is preliminary data.</text>
</comment>
<dbReference type="PANTHER" id="PTHR24029:SF0">
    <property type="entry name" value="UVRABC SYSTEM PROTEIN B"/>
    <property type="match status" value="1"/>
</dbReference>
<dbReference type="InterPro" id="IPR027417">
    <property type="entry name" value="P-loop_NTPase"/>
</dbReference>
<dbReference type="GO" id="GO:0005524">
    <property type="term" value="F:ATP binding"/>
    <property type="evidence" value="ECO:0007669"/>
    <property type="project" value="InterPro"/>
</dbReference>
<dbReference type="SUPFAM" id="SSF52540">
    <property type="entry name" value="P-loop containing nucleoside triphosphate hydrolases"/>
    <property type="match status" value="1"/>
</dbReference>
<dbReference type="GO" id="GO:0006289">
    <property type="term" value="P:nucleotide-excision repair"/>
    <property type="evidence" value="ECO:0007669"/>
    <property type="project" value="InterPro"/>
</dbReference>
<dbReference type="GO" id="GO:0016887">
    <property type="term" value="F:ATP hydrolysis activity"/>
    <property type="evidence" value="ECO:0007669"/>
    <property type="project" value="InterPro"/>
</dbReference>
<evidence type="ECO:0000313" key="1">
    <source>
        <dbReference type="EMBL" id="GAH12689.1"/>
    </source>
</evidence>
<dbReference type="InterPro" id="IPR004807">
    <property type="entry name" value="UvrB"/>
</dbReference>
<accession>X1E676</accession>
<dbReference type="GO" id="GO:0003677">
    <property type="term" value="F:DNA binding"/>
    <property type="evidence" value="ECO:0007669"/>
    <property type="project" value="InterPro"/>
</dbReference>
<dbReference type="GO" id="GO:0009380">
    <property type="term" value="C:excinuclease repair complex"/>
    <property type="evidence" value="ECO:0007669"/>
    <property type="project" value="InterPro"/>
</dbReference>
<dbReference type="PANTHER" id="PTHR24029">
    <property type="entry name" value="UVRABC SYSTEM PROTEIN B"/>
    <property type="match status" value="1"/>
</dbReference>
<evidence type="ECO:0008006" key="2">
    <source>
        <dbReference type="Google" id="ProtNLM"/>
    </source>
</evidence>
<protein>
    <recommendedName>
        <fullName evidence="2">Helicase ATP-binding domain-containing protein</fullName>
    </recommendedName>
</protein>
<gene>
    <name evidence="1" type="ORF">S01H4_59973</name>
</gene>
<dbReference type="AlphaFoldDB" id="X1E676"/>
<dbReference type="EMBL" id="BART01035264">
    <property type="protein sequence ID" value="GAH12689.1"/>
    <property type="molecule type" value="Genomic_DNA"/>
</dbReference>
<organism evidence="1">
    <name type="scientific">marine sediment metagenome</name>
    <dbReference type="NCBI Taxonomy" id="412755"/>
    <lineage>
        <taxon>unclassified sequences</taxon>
        <taxon>metagenomes</taxon>
        <taxon>ecological metagenomes</taxon>
    </lineage>
</organism>
<name>X1E676_9ZZZZ</name>
<dbReference type="Gene3D" id="3.40.50.300">
    <property type="entry name" value="P-loop containing nucleotide triphosphate hydrolases"/>
    <property type="match status" value="1"/>
</dbReference>
<proteinExistence type="predicted"/>
<sequence length="171" mass="19523">IENYSRHILGKKPGEAPNTLLDFFPDDFLMVIDESHIAIPQIRGMYEGDRSRKQTLVDYGFRLPSALDNRPLRFEEFEAKVGRVIFTSATPSPYERKASSQIVEQIIRPTGLVIIIIAYKVFYCVIGEKFLELVTKLGCKCLIGSQNQCWKLNILYHICYRISLSGTSNSQ</sequence>
<reference evidence="1" key="1">
    <citation type="journal article" date="2014" name="Front. Microbiol.">
        <title>High frequency of phylogenetically diverse reductive dehalogenase-homologous genes in deep subseafloor sedimentary metagenomes.</title>
        <authorList>
            <person name="Kawai M."/>
            <person name="Futagami T."/>
            <person name="Toyoda A."/>
            <person name="Takaki Y."/>
            <person name="Nishi S."/>
            <person name="Hori S."/>
            <person name="Arai W."/>
            <person name="Tsubouchi T."/>
            <person name="Morono Y."/>
            <person name="Uchiyama I."/>
            <person name="Ito T."/>
            <person name="Fujiyama A."/>
            <person name="Inagaki F."/>
            <person name="Takami H."/>
        </authorList>
    </citation>
    <scope>NUCLEOTIDE SEQUENCE</scope>
    <source>
        <strain evidence="1">Expedition CK06-06</strain>
    </source>
</reference>